<dbReference type="Proteomes" id="UP000035642">
    <property type="component" value="Unassembled WGS sequence"/>
</dbReference>
<dbReference type="GO" id="GO:0000122">
    <property type="term" value="P:negative regulation of transcription by RNA polymerase II"/>
    <property type="evidence" value="ECO:0007669"/>
    <property type="project" value="TreeGrafter"/>
</dbReference>
<dbReference type="Gene3D" id="1.10.10.1730">
    <property type="entry name" value="Folliculin"/>
    <property type="match status" value="1"/>
</dbReference>
<evidence type="ECO:0000259" key="1">
    <source>
        <dbReference type="Pfam" id="PF16692"/>
    </source>
</evidence>
<evidence type="ECO:0000313" key="3">
    <source>
        <dbReference type="WBParaSite" id="ACAC_0000977001-mRNA-1"/>
    </source>
</evidence>
<dbReference type="AlphaFoldDB" id="A0A158PAN2"/>
<dbReference type="GO" id="GO:0005829">
    <property type="term" value="C:cytosol"/>
    <property type="evidence" value="ECO:0007669"/>
    <property type="project" value="TreeGrafter"/>
</dbReference>
<sequence length="410" mass="46164">MMWTLRTEILRYCDQVLEGVPTQDMLVMMEMEPADIMELDLAHPNQHEVTLQQLANLKLAAKMLHDGNEADLDLVIKQVITGGQVVVESPDRVLAKHLILALSNLLPIGCLTVLIYSETYESKYNFLGGPVDMDIPLDTNVLVLRIEAIDTNYLTSGSIDSCRIHVQRRPPPTDQNPRLLKRYRQLLLDNEVHSTVLDATIRSTREHWVSKAKLVYQMSCQKEITPSVNISNVFNVIRGCSEQDRDVLMFWQEGLSKVYKESVIATINQHPQSRDALEVLRANGQCACASAITAEDLSSHVKFDLKNIYCADPSTSCNLFVFSVLIVHKDLRTYRVFFLICASGFRLLYEGSRMLELILVSIGDSRGKQFLHGLEDSVGEEDEPARWWVGESALNPAATHIVARLIINAS</sequence>
<dbReference type="InterPro" id="IPR021713">
    <property type="entry name" value="Folliculin"/>
</dbReference>
<dbReference type="PANTHER" id="PTHR31441:SF2">
    <property type="entry name" value="FOLLICULIN"/>
    <property type="match status" value="1"/>
</dbReference>
<dbReference type="WBParaSite" id="ACAC_0000977001-mRNA-1">
    <property type="protein sequence ID" value="ACAC_0000977001-mRNA-1"/>
    <property type="gene ID" value="ACAC_0000977001"/>
</dbReference>
<name>A0A158PAN2_ANGCA</name>
<feature type="domain" description="Folliculin DENN" evidence="1">
    <location>
        <begin position="70"/>
        <end position="262"/>
    </location>
</feature>
<keyword evidence="2" id="KW-1185">Reference proteome</keyword>
<dbReference type="InterPro" id="IPR032035">
    <property type="entry name" value="Folliculin_DENN"/>
</dbReference>
<organism evidence="2 3">
    <name type="scientific">Angiostrongylus cantonensis</name>
    <name type="common">Rat lungworm</name>
    <dbReference type="NCBI Taxonomy" id="6313"/>
    <lineage>
        <taxon>Eukaryota</taxon>
        <taxon>Metazoa</taxon>
        <taxon>Ecdysozoa</taxon>
        <taxon>Nematoda</taxon>
        <taxon>Chromadorea</taxon>
        <taxon>Rhabditida</taxon>
        <taxon>Rhabditina</taxon>
        <taxon>Rhabditomorpha</taxon>
        <taxon>Strongyloidea</taxon>
        <taxon>Metastrongylidae</taxon>
        <taxon>Angiostrongylus</taxon>
    </lineage>
</organism>
<dbReference type="Pfam" id="PF16692">
    <property type="entry name" value="Folliculin_C"/>
    <property type="match status" value="1"/>
</dbReference>
<accession>A0A158PAN2</accession>
<dbReference type="Gene3D" id="3.40.50.12430">
    <property type="match status" value="1"/>
</dbReference>
<dbReference type="PANTHER" id="PTHR31441">
    <property type="entry name" value="FOLLICULIN FAMILY MEMBER"/>
    <property type="match status" value="1"/>
</dbReference>
<proteinExistence type="predicted"/>
<reference evidence="3" key="2">
    <citation type="submission" date="2016-04" db="UniProtKB">
        <authorList>
            <consortium name="WormBaseParasite"/>
        </authorList>
    </citation>
    <scope>IDENTIFICATION</scope>
</reference>
<dbReference type="GO" id="GO:1904263">
    <property type="term" value="P:positive regulation of TORC1 signaling"/>
    <property type="evidence" value="ECO:0007669"/>
    <property type="project" value="TreeGrafter"/>
</dbReference>
<dbReference type="InterPro" id="IPR044886">
    <property type="entry name" value="FLCN_DENN_C_sf"/>
</dbReference>
<dbReference type="STRING" id="6313.A0A158PAN2"/>
<dbReference type="GO" id="GO:0005096">
    <property type="term" value="F:GTPase activator activity"/>
    <property type="evidence" value="ECO:0007669"/>
    <property type="project" value="TreeGrafter"/>
</dbReference>
<protein>
    <submittedName>
        <fullName evidence="3">Folliculin_C domain-containing protein</fullName>
    </submittedName>
</protein>
<reference evidence="2" key="1">
    <citation type="submission" date="2012-09" db="EMBL/GenBank/DDBJ databases">
        <authorList>
            <person name="Martin A.A."/>
        </authorList>
    </citation>
    <scope>NUCLEOTIDE SEQUENCE</scope>
</reference>
<evidence type="ECO:0000313" key="2">
    <source>
        <dbReference type="Proteomes" id="UP000035642"/>
    </source>
</evidence>